<evidence type="ECO:0000313" key="7">
    <source>
        <dbReference type="Proteomes" id="UP000308199"/>
    </source>
</evidence>
<feature type="transmembrane region" description="Helical" evidence="5">
    <location>
        <begin position="443"/>
        <end position="464"/>
    </location>
</feature>
<dbReference type="Pfam" id="PF07690">
    <property type="entry name" value="MFS_1"/>
    <property type="match status" value="1"/>
</dbReference>
<protein>
    <recommendedName>
        <fullName evidence="8">Major facilitator superfamily (MFS) profile domain-containing protein</fullName>
    </recommendedName>
</protein>
<dbReference type="EMBL" id="SGPK01000166">
    <property type="protein sequence ID" value="THH06976.1"/>
    <property type="molecule type" value="Genomic_DNA"/>
</dbReference>
<keyword evidence="4 5" id="KW-0472">Membrane</keyword>
<keyword evidence="7" id="KW-1185">Reference proteome</keyword>
<proteinExistence type="predicted"/>
<sequence length="544" mass="59743">MALGVLEDKTIGDHVQVPGTTLLRNNLLNSGIEDKHLKLKHAAGNKSIILIPQPSSDGKLFSLEVDLLGIFLRNAGFKDIAAEWGVSVNSVAATNADLAMALGWFTLFQGSLAIKIGRRPVFLFASACQFFTCLPTSTPSKPLESFKDAEGFGMAPYEALATASIGDVFFVHERGTRVAIWSFAIGGMLNRWNSKLGWRWTFWIIMIVFGISFLTSIFLMPETMASYDREPIYDTDSGSTLEELNRSGPVLSETKGELVVSSEAIVEKTYDEDCPGNLKTTSVTSATSHLSNFTSPPKSFTEELRLWSYSSDIGTVKALFRPFPFLLSPAVWFTFFAYGCTTVWLVVVSVIYSLVFGSAPYFFDATKTGLVSIGPFIGSVLGTATAGPLSDWSVKWAAGRNNGIYEPEFRLFLLVPMFVLDIAGYIGWAVMQPKGLPWIGPVIMYSMINAGQCIGSTAVCSYLIDVHQKNAPECFALVNFLKNMVLYVFTLFVNDWVINLGVLSTFGMLAALTAFCILTGIPMYILGKRARSFVSRRPKLFLTN</sequence>
<organism evidence="6 7">
    <name type="scientific">Phellinidium pouzarii</name>
    <dbReference type="NCBI Taxonomy" id="167371"/>
    <lineage>
        <taxon>Eukaryota</taxon>
        <taxon>Fungi</taxon>
        <taxon>Dikarya</taxon>
        <taxon>Basidiomycota</taxon>
        <taxon>Agaricomycotina</taxon>
        <taxon>Agaricomycetes</taxon>
        <taxon>Hymenochaetales</taxon>
        <taxon>Hymenochaetaceae</taxon>
        <taxon>Phellinidium</taxon>
    </lineage>
</organism>
<comment type="caution">
    <text evidence="6">The sequence shown here is derived from an EMBL/GenBank/DDBJ whole genome shotgun (WGS) entry which is preliminary data.</text>
</comment>
<feature type="transmembrane region" description="Helical" evidence="5">
    <location>
        <begin position="476"/>
        <end position="494"/>
    </location>
</feature>
<dbReference type="Gene3D" id="1.20.1250.20">
    <property type="entry name" value="MFS general substrate transporter like domains"/>
    <property type="match status" value="1"/>
</dbReference>
<evidence type="ECO:0000256" key="4">
    <source>
        <dbReference type="ARBA" id="ARBA00023136"/>
    </source>
</evidence>
<feature type="transmembrane region" description="Helical" evidence="5">
    <location>
        <begin position="369"/>
        <end position="390"/>
    </location>
</feature>
<dbReference type="InterPro" id="IPR036259">
    <property type="entry name" value="MFS_trans_sf"/>
</dbReference>
<reference evidence="6 7" key="1">
    <citation type="submission" date="2019-02" db="EMBL/GenBank/DDBJ databases">
        <title>Genome sequencing of the rare red list fungi Phellinidium pouzarii.</title>
        <authorList>
            <person name="Buettner E."/>
            <person name="Kellner H."/>
        </authorList>
    </citation>
    <scope>NUCLEOTIDE SEQUENCE [LARGE SCALE GENOMIC DNA]</scope>
    <source>
        <strain evidence="6 7">DSM 108285</strain>
    </source>
</reference>
<evidence type="ECO:0008006" key="8">
    <source>
        <dbReference type="Google" id="ProtNLM"/>
    </source>
</evidence>
<gene>
    <name evidence="6" type="ORF">EW145_g3708</name>
</gene>
<feature type="transmembrane region" description="Helical" evidence="5">
    <location>
        <begin position="200"/>
        <end position="220"/>
    </location>
</feature>
<dbReference type="OrthoDB" id="5215911at2759"/>
<accession>A0A4S4L655</accession>
<dbReference type="InterPro" id="IPR011701">
    <property type="entry name" value="MFS"/>
</dbReference>
<feature type="transmembrane region" description="Helical" evidence="5">
    <location>
        <begin position="330"/>
        <end position="363"/>
    </location>
</feature>
<dbReference type="GO" id="GO:0005886">
    <property type="term" value="C:plasma membrane"/>
    <property type="evidence" value="ECO:0007669"/>
    <property type="project" value="TreeGrafter"/>
</dbReference>
<comment type="subcellular location">
    <subcellularLocation>
        <location evidence="1">Membrane</location>
        <topology evidence="1">Multi-pass membrane protein</topology>
    </subcellularLocation>
</comment>
<evidence type="ECO:0000256" key="5">
    <source>
        <dbReference type="SAM" id="Phobius"/>
    </source>
</evidence>
<keyword evidence="3 5" id="KW-1133">Transmembrane helix</keyword>
<dbReference type="PANTHER" id="PTHR23502">
    <property type="entry name" value="MAJOR FACILITATOR SUPERFAMILY"/>
    <property type="match status" value="1"/>
</dbReference>
<dbReference type="AlphaFoldDB" id="A0A4S4L655"/>
<evidence type="ECO:0000256" key="3">
    <source>
        <dbReference type="ARBA" id="ARBA00022989"/>
    </source>
</evidence>
<dbReference type="Proteomes" id="UP000308199">
    <property type="component" value="Unassembled WGS sequence"/>
</dbReference>
<evidence type="ECO:0000256" key="1">
    <source>
        <dbReference type="ARBA" id="ARBA00004141"/>
    </source>
</evidence>
<dbReference type="SUPFAM" id="SSF103473">
    <property type="entry name" value="MFS general substrate transporter"/>
    <property type="match status" value="1"/>
</dbReference>
<feature type="transmembrane region" description="Helical" evidence="5">
    <location>
        <begin position="411"/>
        <end position="431"/>
    </location>
</feature>
<feature type="transmembrane region" description="Helical" evidence="5">
    <location>
        <begin position="506"/>
        <end position="527"/>
    </location>
</feature>
<keyword evidence="2 5" id="KW-0812">Transmembrane</keyword>
<dbReference type="GO" id="GO:0022857">
    <property type="term" value="F:transmembrane transporter activity"/>
    <property type="evidence" value="ECO:0007669"/>
    <property type="project" value="InterPro"/>
</dbReference>
<dbReference type="PANTHER" id="PTHR23502:SF4">
    <property type="entry name" value="MAJOR FACILITATOR SUPERFAMILY (MFS) PROFILE DOMAIN-CONTAINING PROTEIN-RELATED"/>
    <property type="match status" value="1"/>
</dbReference>
<evidence type="ECO:0000256" key="2">
    <source>
        <dbReference type="ARBA" id="ARBA00022692"/>
    </source>
</evidence>
<evidence type="ECO:0000313" key="6">
    <source>
        <dbReference type="EMBL" id="THH06976.1"/>
    </source>
</evidence>
<name>A0A4S4L655_9AGAM</name>